<protein>
    <recommendedName>
        <fullName evidence="7">LITAF domain-containing protein</fullName>
    </recommendedName>
</protein>
<evidence type="ECO:0000256" key="5">
    <source>
        <dbReference type="ARBA" id="ARBA00023136"/>
    </source>
</evidence>
<dbReference type="Pfam" id="PF10601">
    <property type="entry name" value="zf-LITAF-like"/>
    <property type="match status" value="1"/>
</dbReference>
<dbReference type="GO" id="GO:0016020">
    <property type="term" value="C:membrane"/>
    <property type="evidence" value="ECO:0007669"/>
    <property type="project" value="UniProtKB-SubCell"/>
</dbReference>
<dbReference type="PANTHER" id="PTHR23292:SF6">
    <property type="entry name" value="FI16602P1-RELATED"/>
    <property type="match status" value="1"/>
</dbReference>
<keyword evidence="6" id="KW-1133">Transmembrane helix</keyword>
<evidence type="ECO:0000313" key="8">
    <source>
        <dbReference type="EMBL" id="KAJ1908611.1"/>
    </source>
</evidence>
<feature type="transmembrane region" description="Helical" evidence="6">
    <location>
        <begin position="174"/>
        <end position="193"/>
    </location>
</feature>
<evidence type="ECO:0000256" key="6">
    <source>
        <dbReference type="SAM" id="Phobius"/>
    </source>
</evidence>
<dbReference type="Proteomes" id="UP001150569">
    <property type="component" value="Unassembled WGS sequence"/>
</dbReference>
<keyword evidence="3" id="KW-0479">Metal-binding</keyword>
<evidence type="ECO:0000256" key="1">
    <source>
        <dbReference type="ARBA" id="ARBA00004170"/>
    </source>
</evidence>
<keyword evidence="6" id="KW-0812">Transmembrane</keyword>
<evidence type="ECO:0000256" key="3">
    <source>
        <dbReference type="ARBA" id="ARBA00022723"/>
    </source>
</evidence>
<comment type="caution">
    <text evidence="8">The sequence shown here is derived from an EMBL/GenBank/DDBJ whole genome shotgun (WGS) entry which is preliminary data.</text>
</comment>
<keyword evidence="5 6" id="KW-0472">Membrane</keyword>
<feature type="domain" description="LITAF" evidence="7">
    <location>
        <begin position="134"/>
        <end position="217"/>
    </location>
</feature>
<dbReference type="InterPro" id="IPR037519">
    <property type="entry name" value="LITAF_fam"/>
</dbReference>
<dbReference type="OrthoDB" id="5599753at2759"/>
<dbReference type="InterPro" id="IPR006629">
    <property type="entry name" value="LITAF"/>
</dbReference>
<evidence type="ECO:0000313" key="9">
    <source>
        <dbReference type="Proteomes" id="UP001150569"/>
    </source>
</evidence>
<accession>A0A9W8DIA0</accession>
<evidence type="ECO:0000256" key="2">
    <source>
        <dbReference type="ARBA" id="ARBA00005975"/>
    </source>
</evidence>
<dbReference type="SMART" id="SM00714">
    <property type="entry name" value="LITAF"/>
    <property type="match status" value="1"/>
</dbReference>
<sequence>MPNTQFLPYPPQSLSAANSNLSITSIFETPDSHHRNPMHVILRSPPLYMQPTKDLVVPTAPCEPVGAPPQRVPWFRRWTRNFQSPAPPPGSTCSTNSASSTIAPVTGLEPFAPGTGSMAGPLAAGGRVGGTIYPPADASAPTVKSTEKEPIFTHCYQCEKKVTSAIRYQNGRKVGMTALIIGIACLPLIWVPFVNKSFKDEIHYCETCKTELGRIPA</sequence>
<dbReference type="GO" id="GO:0008270">
    <property type="term" value="F:zinc ion binding"/>
    <property type="evidence" value="ECO:0007669"/>
    <property type="project" value="TreeGrafter"/>
</dbReference>
<keyword evidence="9" id="KW-1185">Reference proteome</keyword>
<comment type="similarity">
    <text evidence="2">Belongs to the CDIP1/LITAF family.</text>
</comment>
<dbReference type="AlphaFoldDB" id="A0A9W8DIA0"/>
<proteinExistence type="inferred from homology"/>
<gene>
    <name evidence="8" type="ORF">IWQ60_011622</name>
</gene>
<organism evidence="8 9">
    <name type="scientific">Tieghemiomyces parasiticus</name>
    <dbReference type="NCBI Taxonomy" id="78921"/>
    <lineage>
        <taxon>Eukaryota</taxon>
        <taxon>Fungi</taxon>
        <taxon>Fungi incertae sedis</taxon>
        <taxon>Zoopagomycota</taxon>
        <taxon>Kickxellomycotina</taxon>
        <taxon>Dimargaritomycetes</taxon>
        <taxon>Dimargaritales</taxon>
        <taxon>Dimargaritaceae</taxon>
        <taxon>Tieghemiomyces</taxon>
    </lineage>
</organism>
<dbReference type="PROSITE" id="PS51837">
    <property type="entry name" value="LITAF"/>
    <property type="match status" value="1"/>
</dbReference>
<reference evidence="8" key="1">
    <citation type="submission" date="2022-07" db="EMBL/GenBank/DDBJ databases">
        <title>Phylogenomic reconstructions and comparative analyses of Kickxellomycotina fungi.</title>
        <authorList>
            <person name="Reynolds N.K."/>
            <person name="Stajich J.E."/>
            <person name="Barry K."/>
            <person name="Grigoriev I.V."/>
            <person name="Crous P."/>
            <person name="Smith M.E."/>
        </authorList>
    </citation>
    <scope>NUCLEOTIDE SEQUENCE</scope>
    <source>
        <strain evidence="8">RSA 861</strain>
    </source>
</reference>
<evidence type="ECO:0000256" key="4">
    <source>
        <dbReference type="ARBA" id="ARBA00022833"/>
    </source>
</evidence>
<evidence type="ECO:0000259" key="7">
    <source>
        <dbReference type="PROSITE" id="PS51837"/>
    </source>
</evidence>
<name>A0A9W8DIA0_9FUNG</name>
<dbReference type="PANTHER" id="PTHR23292">
    <property type="entry name" value="LIPOPOLYSACCHARIDE-INDUCED TUMOR NECROSIS FACTOR-ALPHA FACTOR"/>
    <property type="match status" value="1"/>
</dbReference>
<keyword evidence="4" id="KW-0862">Zinc</keyword>
<dbReference type="EMBL" id="JANBPT010001365">
    <property type="protein sequence ID" value="KAJ1908611.1"/>
    <property type="molecule type" value="Genomic_DNA"/>
</dbReference>
<comment type="subcellular location">
    <subcellularLocation>
        <location evidence="1">Membrane</location>
        <topology evidence="1">Peripheral membrane protein</topology>
    </subcellularLocation>
</comment>